<dbReference type="AlphaFoldDB" id="A0AA86N8B0"/>
<protein>
    <submittedName>
        <fullName evidence="2">Hypothetical_protein</fullName>
    </submittedName>
</protein>
<sequence length="146" mass="16591">MVFINTFGLLNYLKTKTTSFVEFQNIVGFVNGIVSINQLKLLIIKQVPFPPTLERMLSSESKKLMFFDILFNQSITVQYTAKLFRYLLVKNNSVLGVYDTILFSLQVAQVFSVKLPVLIIVYSALTTAVVYDYATIPLLAQSLEYV</sequence>
<reference evidence="2 3" key="2">
    <citation type="submission" date="2024-07" db="EMBL/GenBank/DDBJ databases">
        <authorList>
            <person name="Akdeniz Z."/>
        </authorList>
    </citation>
    <scope>NUCLEOTIDE SEQUENCE [LARGE SCALE GENOMIC DNA]</scope>
</reference>
<accession>A0AA86N8B0</accession>
<evidence type="ECO:0000313" key="2">
    <source>
        <dbReference type="EMBL" id="CAL6104028.1"/>
    </source>
</evidence>
<organism evidence="1">
    <name type="scientific">Hexamita inflata</name>
    <dbReference type="NCBI Taxonomy" id="28002"/>
    <lineage>
        <taxon>Eukaryota</taxon>
        <taxon>Metamonada</taxon>
        <taxon>Diplomonadida</taxon>
        <taxon>Hexamitidae</taxon>
        <taxon>Hexamitinae</taxon>
        <taxon>Hexamita</taxon>
    </lineage>
</organism>
<gene>
    <name evidence="1" type="ORF">HINF_LOCUS2290</name>
    <name evidence="2" type="ORF">HINF_LOCUS72515</name>
</gene>
<keyword evidence="3" id="KW-1185">Reference proteome</keyword>
<name>A0AA86N8B0_9EUKA</name>
<dbReference type="EMBL" id="CAXDID020000576">
    <property type="protein sequence ID" value="CAL6104028.1"/>
    <property type="molecule type" value="Genomic_DNA"/>
</dbReference>
<evidence type="ECO:0000313" key="3">
    <source>
        <dbReference type="Proteomes" id="UP001642409"/>
    </source>
</evidence>
<evidence type="ECO:0000313" key="1">
    <source>
        <dbReference type="EMBL" id="CAI9914645.1"/>
    </source>
</evidence>
<reference evidence="1" key="1">
    <citation type="submission" date="2023-06" db="EMBL/GenBank/DDBJ databases">
        <authorList>
            <person name="Kurt Z."/>
        </authorList>
    </citation>
    <scope>NUCLEOTIDE SEQUENCE</scope>
</reference>
<dbReference type="Proteomes" id="UP001642409">
    <property type="component" value="Unassembled WGS sequence"/>
</dbReference>
<dbReference type="EMBL" id="CATOUU010000055">
    <property type="protein sequence ID" value="CAI9914645.1"/>
    <property type="molecule type" value="Genomic_DNA"/>
</dbReference>
<proteinExistence type="predicted"/>
<comment type="caution">
    <text evidence="1">The sequence shown here is derived from an EMBL/GenBank/DDBJ whole genome shotgun (WGS) entry which is preliminary data.</text>
</comment>